<dbReference type="AlphaFoldDB" id="A0A1J1HPT9"/>
<reference evidence="2 3" key="1">
    <citation type="submission" date="2015-04" db="EMBL/GenBank/DDBJ databases">
        <authorList>
            <person name="Syromyatnikov M.Y."/>
            <person name="Popov V.N."/>
        </authorList>
    </citation>
    <scope>NUCLEOTIDE SEQUENCE [LARGE SCALE GENOMIC DNA]</scope>
</reference>
<organism evidence="2 3">
    <name type="scientific">Clunio marinus</name>
    <dbReference type="NCBI Taxonomy" id="568069"/>
    <lineage>
        <taxon>Eukaryota</taxon>
        <taxon>Metazoa</taxon>
        <taxon>Ecdysozoa</taxon>
        <taxon>Arthropoda</taxon>
        <taxon>Hexapoda</taxon>
        <taxon>Insecta</taxon>
        <taxon>Pterygota</taxon>
        <taxon>Neoptera</taxon>
        <taxon>Endopterygota</taxon>
        <taxon>Diptera</taxon>
        <taxon>Nematocera</taxon>
        <taxon>Chironomoidea</taxon>
        <taxon>Chironomidae</taxon>
        <taxon>Clunio</taxon>
    </lineage>
</organism>
<dbReference type="EMBL" id="CVRI01000008">
    <property type="protein sequence ID" value="CRK88486.1"/>
    <property type="molecule type" value="Genomic_DNA"/>
</dbReference>
<feature type="compositionally biased region" description="Low complexity" evidence="1">
    <location>
        <begin position="66"/>
        <end position="78"/>
    </location>
</feature>
<dbReference type="Proteomes" id="UP000183832">
    <property type="component" value="Unassembled WGS sequence"/>
</dbReference>
<proteinExistence type="predicted"/>
<evidence type="ECO:0000256" key="1">
    <source>
        <dbReference type="SAM" id="MobiDB-lite"/>
    </source>
</evidence>
<protein>
    <submittedName>
        <fullName evidence="2">CLUMA_CG002327, isoform A</fullName>
    </submittedName>
</protein>
<keyword evidence="3" id="KW-1185">Reference proteome</keyword>
<sequence length="85" mass="9931">MIDFIKPVHLKHHMKIFLTFNCLTKYAYFASPFDFTAPKLDPFLPCTMECGVKNFVKHHCRVKECNTQTNSNNSNNSQKSFDQIK</sequence>
<feature type="region of interest" description="Disordered" evidence="1">
    <location>
        <begin position="66"/>
        <end position="85"/>
    </location>
</feature>
<gene>
    <name evidence="2" type="ORF">CLUMA_CG002327</name>
</gene>
<evidence type="ECO:0000313" key="2">
    <source>
        <dbReference type="EMBL" id="CRK88486.1"/>
    </source>
</evidence>
<evidence type="ECO:0000313" key="3">
    <source>
        <dbReference type="Proteomes" id="UP000183832"/>
    </source>
</evidence>
<accession>A0A1J1HPT9</accession>
<name>A0A1J1HPT9_9DIPT</name>